<dbReference type="InterPro" id="IPR007074">
    <property type="entry name" value="LicD/FKTN/FKRP_NTP_transf"/>
</dbReference>
<geneLocation type="plasmid" evidence="2 3">
    <name>pFA2</name>
</geneLocation>
<name>A0AAU9D2X3_9BACT</name>
<gene>
    <name evidence="2" type="ORF">FUAX_43940</name>
</gene>
<evidence type="ECO:0000259" key="1">
    <source>
        <dbReference type="Pfam" id="PF04991"/>
    </source>
</evidence>
<dbReference type="GO" id="GO:0009100">
    <property type="term" value="P:glycoprotein metabolic process"/>
    <property type="evidence" value="ECO:0007669"/>
    <property type="project" value="UniProtKB-ARBA"/>
</dbReference>
<evidence type="ECO:0000313" key="3">
    <source>
        <dbReference type="Proteomes" id="UP001348817"/>
    </source>
</evidence>
<proteinExistence type="predicted"/>
<dbReference type="KEGG" id="fax:FUAX_43940"/>
<dbReference type="RefSeq" id="WP_338395115.1">
    <property type="nucleotide sequence ID" value="NZ_AP025316.1"/>
</dbReference>
<sequence>MAKDYKKIFPDTRNEGNTELEKLQSTLTRMLCIFDDVCKEHNLTYWLDCGTLLGAVRHKGFIPWDDDVDLAMPRKDYERLKEIADDVLPKEIYFQTNKRDTAYRYYWAKLRDRKSIAMERWERNNEGKYHMGIMIDIFPYDYIKHPKSYFFFKNWFVCQFKNKTFNFLMRIIRGILVFSFRKKNVIKFANWFYGRNKDTKYFGKGYDSPFRSVYEVQDILPVKKIPFGKYEFCVPNNTNKYLTSLYGDYMTPPSIEEQKSSAHFLKFDVNKPCLFEEKLRKEGK</sequence>
<keyword evidence="2" id="KW-0614">Plasmid</keyword>
<dbReference type="PANTHER" id="PTHR43404">
    <property type="entry name" value="LIPOPOLYSACCHARIDE CHOLINEPHOSPHOTRANSFERASE LICD"/>
    <property type="match status" value="1"/>
</dbReference>
<dbReference type="PANTHER" id="PTHR43404:SF1">
    <property type="entry name" value="MNN4P"/>
    <property type="match status" value="1"/>
</dbReference>
<feature type="domain" description="LicD/FKTN/FKRP nucleotidyltransferase" evidence="1">
    <location>
        <begin position="38"/>
        <end position="247"/>
    </location>
</feature>
<protein>
    <submittedName>
        <fullName evidence="2">Cholinephosphotransferase</fullName>
    </submittedName>
</protein>
<keyword evidence="3" id="KW-1185">Reference proteome</keyword>
<reference evidence="2 3" key="1">
    <citation type="submission" date="2021-12" db="EMBL/GenBank/DDBJ databases">
        <title>Genome sequencing of bacteria with rrn-lacking chromosome and rrn-plasmid.</title>
        <authorList>
            <person name="Anda M."/>
            <person name="Iwasaki W."/>
        </authorList>
    </citation>
    <scope>NUCLEOTIDE SEQUENCE [LARGE SCALE GENOMIC DNA]</scope>
    <source>
        <strain evidence="2 3">DSM 100852</strain>
        <plasmid evidence="2 3">pFA2</plasmid>
    </source>
</reference>
<organism evidence="2 3">
    <name type="scientific">Fulvitalea axinellae</name>
    <dbReference type="NCBI Taxonomy" id="1182444"/>
    <lineage>
        <taxon>Bacteria</taxon>
        <taxon>Pseudomonadati</taxon>
        <taxon>Bacteroidota</taxon>
        <taxon>Cytophagia</taxon>
        <taxon>Cytophagales</taxon>
        <taxon>Persicobacteraceae</taxon>
        <taxon>Fulvitalea</taxon>
    </lineage>
</organism>
<evidence type="ECO:0000313" key="2">
    <source>
        <dbReference type="EMBL" id="BDD11962.1"/>
    </source>
</evidence>
<dbReference type="InterPro" id="IPR052942">
    <property type="entry name" value="LPS_cholinephosphotransferase"/>
</dbReference>
<accession>A0AAU9D2X3</accession>
<dbReference type="Pfam" id="PF04991">
    <property type="entry name" value="LicD"/>
    <property type="match status" value="1"/>
</dbReference>
<dbReference type="AlphaFoldDB" id="A0AAU9D2X3"/>
<dbReference type="Proteomes" id="UP001348817">
    <property type="component" value="Plasmid pFA2"/>
</dbReference>
<dbReference type="EMBL" id="AP025316">
    <property type="protein sequence ID" value="BDD11962.1"/>
    <property type="molecule type" value="Genomic_DNA"/>
</dbReference>